<evidence type="ECO:0000313" key="11">
    <source>
        <dbReference type="Proteomes" id="UP000308121"/>
    </source>
</evidence>
<dbReference type="GO" id="GO:0003700">
    <property type="term" value="F:DNA-binding transcription factor activity"/>
    <property type="evidence" value="ECO:0007669"/>
    <property type="project" value="UniProtKB-UniRule"/>
</dbReference>
<organism evidence="10 11">
    <name type="scientific">Cellulomonas hominis</name>
    <dbReference type="NCBI Taxonomy" id="156981"/>
    <lineage>
        <taxon>Bacteria</taxon>
        <taxon>Bacillati</taxon>
        <taxon>Actinomycetota</taxon>
        <taxon>Actinomycetes</taxon>
        <taxon>Micrococcales</taxon>
        <taxon>Cellulomonadaceae</taxon>
        <taxon>Cellulomonas</taxon>
    </lineage>
</organism>
<comment type="caution">
    <text evidence="10">The sequence shown here is derived from an EMBL/GenBank/DDBJ whole genome shotgun (WGS) entry which is preliminary data.</text>
</comment>
<evidence type="ECO:0000256" key="8">
    <source>
        <dbReference type="SAM" id="MobiDB-lite"/>
    </source>
</evidence>
<comment type="subunit">
    <text evidence="7">Homodimer.</text>
</comment>
<name>A0A7Z8K133_9CELL</name>
<dbReference type="EMBL" id="SZYE01000061">
    <property type="protein sequence ID" value="TKR23783.1"/>
    <property type="molecule type" value="Genomic_DNA"/>
</dbReference>
<keyword evidence="1 7" id="KW-0963">Cytoplasm</keyword>
<dbReference type="NCBIfam" id="NF003993">
    <property type="entry name" value="PRK05472.2-2"/>
    <property type="match status" value="1"/>
</dbReference>
<evidence type="ECO:0000313" key="10">
    <source>
        <dbReference type="EMBL" id="TKR23783.1"/>
    </source>
</evidence>
<dbReference type="HAMAP" id="MF_01131">
    <property type="entry name" value="Rex"/>
    <property type="match status" value="1"/>
</dbReference>
<dbReference type="Gene3D" id="3.40.50.720">
    <property type="entry name" value="NAD(P)-binding Rossmann-like Domain"/>
    <property type="match status" value="1"/>
</dbReference>
<dbReference type="Proteomes" id="UP000308121">
    <property type="component" value="Unassembled WGS sequence"/>
</dbReference>
<dbReference type="NCBIfam" id="NF003995">
    <property type="entry name" value="PRK05472.2-4"/>
    <property type="match status" value="1"/>
</dbReference>
<keyword evidence="5 7" id="KW-0238">DNA-binding</keyword>
<feature type="DNA-binding region" description="H-T-H motif" evidence="7">
    <location>
        <begin position="14"/>
        <end position="53"/>
    </location>
</feature>
<evidence type="ECO:0000256" key="4">
    <source>
        <dbReference type="ARBA" id="ARBA00023027"/>
    </source>
</evidence>
<sequence length="245" mass="25095">MRALPPTTVARLPGYLRSLGGLASEGVTTTSSDQLAELVGASPAQLRKDLSYLGAGGRRGVGYEVDHLRRQIAQALGMTEERRLVIVGIGNLGHALATYSGFADRGFVLVGLFDTDPELVGTEVGGHVVQHVDGLERAVVDREASIAIVATPASAAQPTTDRLVAAGITGVLNFAPRTVRVPDGVDVREVDLGSELQILGFHARQRSGAAASPGAAPAAVVDPVTGPVAGVPEHAAAPEPVPAAD</sequence>
<dbReference type="SMART" id="SM00881">
    <property type="entry name" value="CoA_binding"/>
    <property type="match status" value="1"/>
</dbReference>
<evidence type="ECO:0000256" key="6">
    <source>
        <dbReference type="ARBA" id="ARBA00023163"/>
    </source>
</evidence>
<evidence type="ECO:0000256" key="2">
    <source>
        <dbReference type="ARBA" id="ARBA00022491"/>
    </source>
</evidence>
<dbReference type="PANTHER" id="PTHR35786:SF1">
    <property type="entry name" value="REDOX-SENSING TRANSCRIPTIONAL REPRESSOR REX 1"/>
    <property type="match status" value="1"/>
</dbReference>
<dbReference type="OrthoDB" id="9784760at2"/>
<protein>
    <recommendedName>
        <fullName evidence="7">Redox-sensing transcriptional repressor Rex</fullName>
    </recommendedName>
</protein>
<evidence type="ECO:0000256" key="7">
    <source>
        <dbReference type="HAMAP-Rule" id="MF_01131"/>
    </source>
</evidence>
<feature type="domain" description="CoA-binding" evidence="9">
    <location>
        <begin position="77"/>
        <end position="178"/>
    </location>
</feature>
<evidence type="ECO:0000259" key="9">
    <source>
        <dbReference type="SMART" id="SM00881"/>
    </source>
</evidence>
<evidence type="ECO:0000256" key="3">
    <source>
        <dbReference type="ARBA" id="ARBA00023015"/>
    </source>
</evidence>
<dbReference type="GO" id="GO:0051775">
    <property type="term" value="P:response to redox state"/>
    <property type="evidence" value="ECO:0007669"/>
    <property type="project" value="InterPro"/>
</dbReference>
<evidence type="ECO:0000256" key="5">
    <source>
        <dbReference type="ARBA" id="ARBA00023125"/>
    </source>
</evidence>
<dbReference type="NCBIfam" id="NF003994">
    <property type="entry name" value="PRK05472.2-3"/>
    <property type="match status" value="1"/>
</dbReference>
<feature type="binding site" evidence="7">
    <location>
        <begin position="88"/>
        <end position="93"/>
    </location>
    <ligand>
        <name>NAD(+)</name>
        <dbReference type="ChEBI" id="CHEBI:57540"/>
    </ligand>
</feature>
<keyword evidence="3 7" id="KW-0805">Transcription regulation</keyword>
<gene>
    <name evidence="7" type="primary">rex</name>
    <name evidence="10" type="ORF">FA014_09460</name>
</gene>
<dbReference type="SUPFAM" id="SSF46785">
    <property type="entry name" value="Winged helix' DNA-binding domain"/>
    <property type="match status" value="1"/>
</dbReference>
<feature type="region of interest" description="Disordered" evidence="8">
    <location>
        <begin position="226"/>
        <end position="245"/>
    </location>
</feature>
<dbReference type="InterPro" id="IPR022876">
    <property type="entry name" value="Tscrpt_rep_Rex"/>
</dbReference>
<dbReference type="AlphaFoldDB" id="A0A7Z8K133"/>
<reference evidence="10 11" key="1">
    <citation type="submission" date="2019-05" db="EMBL/GenBank/DDBJ databases">
        <title>Genome sequence of Cellulomonas hominis strain CS1.</title>
        <authorList>
            <person name="Belmont J."/>
            <person name="Maclea K.S."/>
        </authorList>
    </citation>
    <scope>NUCLEOTIDE SEQUENCE [LARGE SCALE GENOMIC DNA]</scope>
    <source>
        <strain evidence="10 11">CS1</strain>
    </source>
</reference>
<dbReference type="InterPro" id="IPR036291">
    <property type="entry name" value="NAD(P)-bd_dom_sf"/>
</dbReference>
<dbReference type="InterPro" id="IPR036388">
    <property type="entry name" value="WH-like_DNA-bd_sf"/>
</dbReference>
<comment type="function">
    <text evidence="7">Modulates transcription in response to changes in cellular NADH/NAD(+) redox state.</text>
</comment>
<dbReference type="Pfam" id="PF06971">
    <property type="entry name" value="Put_DNA-bind_N"/>
    <property type="match status" value="1"/>
</dbReference>
<proteinExistence type="inferred from homology"/>
<keyword evidence="4 7" id="KW-0520">NAD</keyword>
<dbReference type="Pfam" id="PF02629">
    <property type="entry name" value="CoA_binding"/>
    <property type="match status" value="1"/>
</dbReference>
<evidence type="ECO:0000256" key="1">
    <source>
        <dbReference type="ARBA" id="ARBA00022490"/>
    </source>
</evidence>
<dbReference type="PANTHER" id="PTHR35786">
    <property type="entry name" value="REDOX-SENSING TRANSCRIPTIONAL REPRESSOR REX"/>
    <property type="match status" value="1"/>
</dbReference>
<dbReference type="GO" id="GO:0045892">
    <property type="term" value="P:negative regulation of DNA-templated transcription"/>
    <property type="evidence" value="ECO:0007669"/>
    <property type="project" value="InterPro"/>
</dbReference>
<dbReference type="NCBIfam" id="NF003992">
    <property type="entry name" value="PRK05472.2-1"/>
    <property type="match status" value="1"/>
</dbReference>
<comment type="subcellular location">
    <subcellularLocation>
        <location evidence="7">Cytoplasm</location>
    </subcellularLocation>
</comment>
<dbReference type="InterPro" id="IPR036390">
    <property type="entry name" value="WH_DNA-bd_sf"/>
</dbReference>
<dbReference type="InterPro" id="IPR009718">
    <property type="entry name" value="Rex_DNA-bd_C_dom"/>
</dbReference>
<keyword evidence="2 7" id="KW-0678">Repressor</keyword>
<dbReference type="Gene3D" id="1.10.10.10">
    <property type="entry name" value="Winged helix-like DNA-binding domain superfamily/Winged helix DNA-binding domain"/>
    <property type="match status" value="1"/>
</dbReference>
<dbReference type="GO" id="GO:0005737">
    <property type="term" value="C:cytoplasm"/>
    <property type="evidence" value="ECO:0007669"/>
    <property type="project" value="UniProtKB-SubCell"/>
</dbReference>
<dbReference type="InterPro" id="IPR058236">
    <property type="entry name" value="Rex_actinobacterial-type"/>
</dbReference>
<accession>A0A7Z8K133</accession>
<dbReference type="SUPFAM" id="SSF51735">
    <property type="entry name" value="NAD(P)-binding Rossmann-fold domains"/>
    <property type="match status" value="1"/>
</dbReference>
<dbReference type="RefSeq" id="WP_154729441.1">
    <property type="nucleotide sequence ID" value="NZ_SZYE01000061.1"/>
</dbReference>
<dbReference type="InterPro" id="IPR003781">
    <property type="entry name" value="CoA-bd"/>
</dbReference>
<dbReference type="NCBIfam" id="NF003996">
    <property type="entry name" value="PRK05472.2-5"/>
    <property type="match status" value="1"/>
</dbReference>
<dbReference type="GO" id="GO:0003677">
    <property type="term" value="F:DNA binding"/>
    <property type="evidence" value="ECO:0007669"/>
    <property type="project" value="UniProtKB-UniRule"/>
</dbReference>
<keyword evidence="6 7" id="KW-0804">Transcription</keyword>
<comment type="similarity">
    <text evidence="7">Belongs to the transcriptional regulatory Rex family.</text>
</comment>